<evidence type="ECO:0000313" key="12">
    <source>
        <dbReference type="Proteomes" id="UP000242755"/>
    </source>
</evidence>
<dbReference type="EC" id="2.7.1.15" evidence="9"/>
<evidence type="ECO:0000256" key="5">
    <source>
        <dbReference type="ARBA" id="ARBA00022840"/>
    </source>
</evidence>
<feature type="binding site" evidence="9">
    <location>
        <position position="306"/>
    </location>
    <ligand>
        <name>K(+)</name>
        <dbReference type="ChEBI" id="CHEBI:29103"/>
    </ligand>
</feature>
<dbReference type="GO" id="GO:0005829">
    <property type="term" value="C:cytosol"/>
    <property type="evidence" value="ECO:0007669"/>
    <property type="project" value="TreeGrafter"/>
</dbReference>
<evidence type="ECO:0000259" key="10">
    <source>
        <dbReference type="Pfam" id="PF00294"/>
    </source>
</evidence>
<feature type="binding site" evidence="9">
    <location>
        <position position="311"/>
    </location>
    <ligand>
        <name>K(+)</name>
        <dbReference type="ChEBI" id="CHEBI:29103"/>
    </ligand>
</feature>
<evidence type="ECO:0000256" key="8">
    <source>
        <dbReference type="ARBA" id="ARBA00023277"/>
    </source>
</evidence>
<feature type="active site" description="Proton acceptor" evidence="9">
    <location>
        <position position="276"/>
    </location>
</feature>
<evidence type="ECO:0000256" key="3">
    <source>
        <dbReference type="ARBA" id="ARBA00022741"/>
    </source>
</evidence>
<comment type="pathway">
    <text evidence="9">Carbohydrate metabolism; D-ribose degradation; D-ribose 5-phosphate from beta-D-ribopyranose: step 2/2.</text>
</comment>
<dbReference type="PANTHER" id="PTHR10584">
    <property type="entry name" value="SUGAR KINASE"/>
    <property type="match status" value="1"/>
</dbReference>
<dbReference type="InterPro" id="IPR002139">
    <property type="entry name" value="Ribo/fructo_kinase"/>
</dbReference>
<feature type="binding site" evidence="9">
    <location>
        <begin position="59"/>
        <end position="61"/>
    </location>
    <ligand>
        <name>substrate</name>
    </ligand>
</feature>
<comment type="cofactor">
    <cofactor evidence="9">
        <name>Mg(2+)</name>
        <dbReference type="ChEBI" id="CHEBI:18420"/>
    </cofactor>
    <text evidence="9">Requires a divalent cation, most likely magnesium in vivo, as an electrophilic catalyst to aid phosphoryl group transfer. It is the chelate of the metal and the nucleotide that is the actual substrate.</text>
</comment>
<keyword evidence="8 9" id="KW-0119">Carbohydrate metabolism</keyword>
<dbReference type="InterPro" id="IPR011611">
    <property type="entry name" value="PfkB_dom"/>
</dbReference>
<feature type="binding site" evidence="9">
    <location>
        <position position="187"/>
    </location>
    <ligand>
        <name>substrate</name>
    </ligand>
</feature>
<evidence type="ECO:0000256" key="7">
    <source>
        <dbReference type="ARBA" id="ARBA00022958"/>
    </source>
</evidence>
<feature type="binding site" evidence="9">
    <location>
        <position position="270"/>
    </location>
    <ligand>
        <name>K(+)</name>
        <dbReference type="ChEBI" id="CHEBI:29103"/>
    </ligand>
</feature>
<name>A0A2I1IJY1_9MICO</name>
<evidence type="ECO:0000256" key="9">
    <source>
        <dbReference type="HAMAP-Rule" id="MF_01987"/>
    </source>
</evidence>
<dbReference type="PANTHER" id="PTHR10584:SF166">
    <property type="entry name" value="RIBOKINASE"/>
    <property type="match status" value="1"/>
</dbReference>
<dbReference type="InterPro" id="IPR029056">
    <property type="entry name" value="Ribokinase-like"/>
</dbReference>
<keyword evidence="6 9" id="KW-0460">Magnesium</keyword>
<comment type="caution">
    <text evidence="9">Lacks conserved residue(s) required for the propagation of feature annotation.</text>
</comment>
<evidence type="ECO:0000256" key="4">
    <source>
        <dbReference type="ARBA" id="ARBA00022777"/>
    </source>
</evidence>
<dbReference type="GO" id="GO:0004747">
    <property type="term" value="F:ribokinase activity"/>
    <property type="evidence" value="ECO:0007669"/>
    <property type="project" value="UniProtKB-UniRule"/>
</dbReference>
<dbReference type="InterPro" id="IPR011877">
    <property type="entry name" value="Ribokinase"/>
</dbReference>
<keyword evidence="3 9" id="KW-0547">Nucleotide-binding</keyword>
<keyword evidence="4 9" id="KW-0418">Kinase</keyword>
<dbReference type="GO" id="GO:0046872">
    <property type="term" value="F:metal ion binding"/>
    <property type="evidence" value="ECO:0007669"/>
    <property type="project" value="UniProtKB-KW"/>
</dbReference>
<dbReference type="Gene3D" id="3.40.1190.20">
    <property type="match status" value="1"/>
</dbReference>
<comment type="function">
    <text evidence="9">Catalyzes the phosphorylation of ribose at O-5 in a reaction requiring ATP and magnesium. The resulting D-ribose-5-phosphate can then be used either for sythesis of nucleotides, histidine, and tryptophan, or as a component of the pentose phosphate pathway.</text>
</comment>
<protein>
    <recommendedName>
        <fullName evidence="9">Ribokinase</fullName>
        <shortName evidence="9">RK</shortName>
        <ecNumber evidence="9">2.7.1.15</ecNumber>
    </recommendedName>
</protein>
<comment type="catalytic activity">
    <reaction evidence="9">
        <text>D-ribose + ATP = D-ribose 5-phosphate + ADP + H(+)</text>
        <dbReference type="Rhea" id="RHEA:13697"/>
        <dbReference type="ChEBI" id="CHEBI:15378"/>
        <dbReference type="ChEBI" id="CHEBI:30616"/>
        <dbReference type="ChEBI" id="CHEBI:47013"/>
        <dbReference type="ChEBI" id="CHEBI:78346"/>
        <dbReference type="ChEBI" id="CHEBI:456216"/>
        <dbReference type="EC" id="2.7.1.15"/>
    </reaction>
</comment>
<comment type="similarity">
    <text evidence="9">Belongs to the carbohydrate kinase PfkB family. Ribokinase subfamily.</text>
</comment>
<dbReference type="AlphaFoldDB" id="A0A2I1IJY1"/>
<feature type="binding site" evidence="9">
    <location>
        <begin position="248"/>
        <end position="253"/>
    </location>
    <ligand>
        <name>ATP</name>
        <dbReference type="ChEBI" id="CHEBI:30616"/>
    </ligand>
</feature>
<feature type="domain" description="Carbohydrate kinase PfkB" evidence="10">
    <location>
        <begin position="50"/>
        <end position="314"/>
    </location>
</feature>
<comment type="subcellular location">
    <subcellularLocation>
        <location evidence="9">Cytoplasm</location>
    </subcellularLocation>
</comment>
<dbReference type="UniPathway" id="UPA00916">
    <property type="reaction ID" value="UER00889"/>
</dbReference>
<feature type="binding site" evidence="9">
    <location>
        <begin position="275"/>
        <end position="276"/>
    </location>
    <ligand>
        <name>ATP</name>
        <dbReference type="ChEBI" id="CHEBI:30616"/>
    </ligand>
</feature>
<gene>
    <name evidence="9" type="primary">rbsK</name>
    <name evidence="11" type="ORF">CYJ40_01055</name>
</gene>
<comment type="activity regulation">
    <text evidence="9">Activated by a monovalent cation that binds near, but not in, the active site. The most likely occupant of the site in vivo is potassium. Ion binding induces a conformational change that may alter substrate affinity.</text>
</comment>
<reference evidence="11 12" key="1">
    <citation type="submission" date="2017-12" db="EMBL/GenBank/DDBJ databases">
        <title>Phylogenetic diversity of female urinary microbiome.</title>
        <authorList>
            <person name="Thomas-White K."/>
            <person name="Wolfe A.J."/>
        </authorList>
    </citation>
    <scope>NUCLEOTIDE SEQUENCE [LARGE SCALE GENOMIC DNA]</scope>
    <source>
        <strain evidence="11 12">UMB0426</strain>
    </source>
</reference>
<keyword evidence="1 9" id="KW-0808">Transferase</keyword>
<evidence type="ECO:0000256" key="2">
    <source>
        <dbReference type="ARBA" id="ARBA00022723"/>
    </source>
</evidence>
<dbReference type="EMBL" id="PKGO01000001">
    <property type="protein sequence ID" value="PKY71439.1"/>
    <property type="molecule type" value="Genomic_DNA"/>
</dbReference>
<feature type="binding site" evidence="9">
    <location>
        <position position="276"/>
    </location>
    <ligand>
        <name>substrate</name>
    </ligand>
</feature>
<keyword evidence="5 9" id="KW-0067">ATP-binding</keyword>
<feature type="binding site" evidence="9">
    <location>
        <position position="309"/>
    </location>
    <ligand>
        <name>K(+)</name>
        <dbReference type="ChEBI" id="CHEBI:29103"/>
    </ligand>
</feature>
<dbReference type="STRING" id="1176165.GCA_001584405_01714"/>
<keyword evidence="7 9" id="KW-0630">Potassium</keyword>
<dbReference type="CDD" id="cd01174">
    <property type="entry name" value="ribokinase"/>
    <property type="match status" value="1"/>
</dbReference>
<dbReference type="SMR" id="A0A2I1IJY1"/>
<dbReference type="PRINTS" id="PR00990">
    <property type="entry name" value="RIBOKINASE"/>
</dbReference>
<feature type="binding site" evidence="9">
    <location>
        <begin position="87"/>
        <end position="91"/>
    </location>
    <ligand>
        <name>substrate</name>
    </ligand>
</feature>
<organism evidence="11 12">
    <name type="scientific">Brevibacterium ravenspurgense</name>
    <dbReference type="NCBI Taxonomy" id="479117"/>
    <lineage>
        <taxon>Bacteria</taxon>
        <taxon>Bacillati</taxon>
        <taxon>Actinomycetota</taxon>
        <taxon>Actinomycetes</taxon>
        <taxon>Micrococcales</taxon>
        <taxon>Brevibacteriaceae</taxon>
        <taxon>Brevibacterium</taxon>
    </lineage>
</organism>
<dbReference type="Pfam" id="PF00294">
    <property type="entry name" value="PfkB"/>
    <property type="match status" value="1"/>
</dbReference>
<dbReference type="HAMAP" id="MF_01987">
    <property type="entry name" value="Ribokinase"/>
    <property type="match status" value="1"/>
</dbReference>
<dbReference type="GO" id="GO:0019303">
    <property type="term" value="P:D-ribose catabolic process"/>
    <property type="evidence" value="ECO:0007669"/>
    <property type="project" value="UniProtKB-UniRule"/>
</dbReference>
<accession>A0A2I1IJY1</accession>
<evidence type="ECO:0000256" key="6">
    <source>
        <dbReference type="ARBA" id="ARBA00022842"/>
    </source>
</evidence>
<dbReference type="GO" id="GO:0005524">
    <property type="term" value="F:ATP binding"/>
    <property type="evidence" value="ECO:0007669"/>
    <property type="project" value="UniProtKB-UniRule"/>
</dbReference>
<dbReference type="Proteomes" id="UP000242755">
    <property type="component" value="Unassembled WGS sequence"/>
</dbReference>
<keyword evidence="2 9" id="KW-0479">Metal-binding</keyword>
<keyword evidence="9" id="KW-0963">Cytoplasm</keyword>
<evidence type="ECO:0000256" key="1">
    <source>
        <dbReference type="ARBA" id="ARBA00022679"/>
    </source>
</evidence>
<comment type="caution">
    <text evidence="11">The sequence shown here is derived from an EMBL/GenBank/DDBJ whole genome shotgun (WGS) entry which is preliminary data.</text>
</comment>
<proteinExistence type="inferred from homology"/>
<feature type="binding site" evidence="9">
    <location>
        <position position="272"/>
    </location>
    <ligand>
        <name>K(+)</name>
        <dbReference type="ChEBI" id="CHEBI:29103"/>
    </ligand>
</feature>
<sequence length="320" mass="33518">MNMTGSRLCAPCCCFSHACVRCASLCHKRGTVSTDTRGHPDVRTYHGGMGKVIVLGSINIDTVIRAPRYPRLGETLMANSVRTMPGGKGANQAVAAHRAGAETLLLSCVGSDAQGAFYRKHLQASGLSTEFVRTTSGPTGSATIVVEDSGNNAILFDPGANAAVGEPEIEVILEHAQPGDVLTIVLEIQDQVALRALAAAQERGVTTLLNPSPWTQAAQSLADSADIVIVNEQESARLNRVDERVCITFGAQGALWRGIHAPARRIEAVDTTGAGDTFAGTLAAAVARGLSTEEALQAATEAATDICERDGAQDWQTLSN</sequence>
<feature type="binding site" evidence="9">
    <location>
        <position position="231"/>
    </location>
    <ligand>
        <name>ATP</name>
        <dbReference type="ChEBI" id="CHEBI:30616"/>
    </ligand>
</feature>
<comment type="subunit">
    <text evidence="9">Homodimer.</text>
</comment>
<evidence type="ECO:0000313" key="11">
    <source>
        <dbReference type="EMBL" id="PKY71439.1"/>
    </source>
</evidence>
<dbReference type="SUPFAM" id="SSF53613">
    <property type="entry name" value="Ribokinase-like"/>
    <property type="match status" value="1"/>
</dbReference>